<name>A0A0G4IPI4_PLABS</name>
<evidence type="ECO:0000256" key="1">
    <source>
        <dbReference type="SAM" id="SignalP"/>
    </source>
</evidence>
<organism evidence="2 3">
    <name type="scientific">Plasmodiophora brassicae</name>
    <name type="common">Clubroot disease agent</name>
    <dbReference type="NCBI Taxonomy" id="37360"/>
    <lineage>
        <taxon>Eukaryota</taxon>
        <taxon>Sar</taxon>
        <taxon>Rhizaria</taxon>
        <taxon>Endomyxa</taxon>
        <taxon>Phytomyxea</taxon>
        <taxon>Plasmodiophorida</taxon>
        <taxon>Plasmodiophoridae</taxon>
        <taxon>Plasmodiophora</taxon>
    </lineage>
</organism>
<dbReference type="AlphaFoldDB" id="A0A0G4IPI4"/>
<dbReference type="EMBL" id="CDSF01000078">
    <property type="protein sequence ID" value="CEO97112.1"/>
    <property type="molecule type" value="Genomic_DNA"/>
</dbReference>
<dbReference type="Proteomes" id="UP000039324">
    <property type="component" value="Unassembled WGS sequence"/>
</dbReference>
<keyword evidence="1" id="KW-0732">Signal</keyword>
<feature type="signal peptide" evidence="1">
    <location>
        <begin position="1"/>
        <end position="21"/>
    </location>
</feature>
<proteinExistence type="predicted"/>
<evidence type="ECO:0000313" key="2">
    <source>
        <dbReference type="EMBL" id="CEO97112.1"/>
    </source>
</evidence>
<reference evidence="2 3" key="1">
    <citation type="submission" date="2015-02" db="EMBL/GenBank/DDBJ databases">
        <authorList>
            <person name="Chooi Y.-H."/>
        </authorList>
    </citation>
    <scope>NUCLEOTIDE SEQUENCE [LARGE SCALE GENOMIC DNA]</scope>
    <source>
        <strain evidence="2">E3</strain>
    </source>
</reference>
<accession>A0A0G4IPI4</accession>
<gene>
    <name evidence="2" type="ORF">PBRA_005716</name>
</gene>
<keyword evidence="3" id="KW-1185">Reference proteome</keyword>
<feature type="chain" id="PRO_5005192938" evidence="1">
    <location>
        <begin position="22"/>
        <end position="96"/>
    </location>
</feature>
<sequence length="96" mass="9645">MSRLVVVCCVAAIVALSLASADDTKNLNTSAPTINTTMAPTCHLIQTNKTNADGTISLINTTECSGDRTATSAAFGPVNPTASLIAVLLAVLAIGA</sequence>
<evidence type="ECO:0000313" key="3">
    <source>
        <dbReference type="Proteomes" id="UP000039324"/>
    </source>
</evidence>
<protein>
    <submittedName>
        <fullName evidence="2">Uncharacterized protein</fullName>
    </submittedName>
</protein>